<evidence type="ECO:0000313" key="2">
    <source>
        <dbReference type="Proteomes" id="UP000019487"/>
    </source>
</evidence>
<proteinExistence type="predicted"/>
<dbReference type="Proteomes" id="UP000019487">
    <property type="component" value="Unassembled WGS sequence"/>
</dbReference>
<dbReference type="AlphaFoldDB" id="W9CEQ7"/>
<name>W9CEQ7_SCLBF</name>
<accession>W9CEQ7</accession>
<protein>
    <submittedName>
        <fullName evidence="1">Uncharacterized protein</fullName>
    </submittedName>
</protein>
<evidence type="ECO:0000313" key="1">
    <source>
        <dbReference type="EMBL" id="ESZ95252.1"/>
    </source>
</evidence>
<reference evidence="1 2" key="1">
    <citation type="journal article" date="2014" name="Genome Announc.">
        <title>Draft genome sequence of Sclerotinia borealis, a psychrophilic plant pathogenic fungus.</title>
        <authorList>
            <person name="Mardanov A.V."/>
            <person name="Beletsky A.V."/>
            <person name="Kadnikov V.V."/>
            <person name="Ignatov A.N."/>
            <person name="Ravin N.V."/>
        </authorList>
    </citation>
    <scope>NUCLEOTIDE SEQUENCE [LARGE SCALE GENOMIC DNA]</scope>
    <source>
        <strain evidence="2">F-4157</strain>
    </source>
</reference>
<dbReference type="EMBL" id="AYSA01000197">
    <property type="protein sequence ID" value="ESZ95252.1"/>
    <property type="molecule type" value="Genomic_DNA"/>
</dbReference>
<keyword evidence="2" id="KW-1185">Reference proteome</keyword>
<dbReference type="HOGENOM" id="CLU_189350_0_0_1"/>
<gene>
    <name evidence="1" type="ORF">SBOR_4364</name>
</gene>
<sequence length="89" mass="9897">MSFQSTPFEIFMQEEMYSLPSIEPTPFGEISGPFGMIEIPGMPGVRCPTCLANGQEVWVIPGRACGACAWRCSPTIFRHAVKAKDRWNT</sequence>
<organism evidence="1 2">
    <name type="scientific">Sclerotinia borealis (strain F-4128)</name>
    <dbReference type="NCBI Taxonomy" id="1432307"/>
    <lineage>
        <taxon>Eukaryota</taxon>
        <taxon>Fungi</taxon>
        <taxon>Dikarya</taxon>
        <taxon>Ascomycota</taxon>
        <taxon>Pezizomycotina</taxon>
        <taxon>Leotiomycetes</taxon>
        <taxon>Helotiales</taxon>
        <taxon>Sclerotiniaceae</taxon>
        <taxon>Sclerotinia</taxon>
    </lineage>
</organism>
<comment type="caution">
    <text evidence="1">The sequence shown here is derived from an EMBL/GenBank/DDBJ whole genome shotgun (WGS) entry which is preliminary data.</text>
</comment>
<dbReference type="OrthoDB" id="6133115at2759"/>